<dbReference type="Pfam" id="PF00202">
    <property type="entry name" value="Aminotran_3"/>
    <property type="match status" value="1"/>
</dbReference>
<dbReference type="PIRSF" id="PIRSF000521">
    <property type="entry name" value="Transaminase_4ab_Lys_Orn"/>
    <property type="match status" value="1"/>
</dbReference>
<dbReference type="FunFam" id="3.40.640.10:FF:000004">
    <property type="entry name" value="Acetylornithine aminotransferase"/>
    <property type="match status" value="1"/>
</dbReference>
<keyword evidence="8" id="KW-1185">Reference proteome</keyword>
<evidence type="ECO:0000313" key="8">
    <source>
        <dbReference type="Proteomes" id="UP000293719"/>
    </source>
</evidence>
<dbReference type="NCBIfam" id="NF005685">
    <property type="entry name" value="PRK07483.1"/>
    <property type="match status" value="1"/>
</dbReference>
<keyword evidence="3" id="KW-0028">Amino-acid biosynthesis</keyword>
<dbReference type="GeneID" id="90768192"/>
<dbReference type="RefSeq" id="WP_131617077.1">
    <property type="nucleotide sequence ID" value="NZ_CP036532.1"/>
</dbReference>
<name>A0A4P6V3Q2_9HYPH</name>
<dbReference type="InterPro" id="IPR015424">
    <property type="entry name" value="PyrdxlP-dep_Trfase"/>
</dbReference>
<dbReference type="Gene3D" id="3.90.1150.10">
    <property type="entry name" value="Aspartate Aminotransferase, domain 1"/>
    <property type="match status" value="1"/>
</dbReference>
<evidence type="ECO:0000256" key="5">
    <source>
        <dbReference type="ARBA" id="ARBA00022898"/>
    </source>
</evidence>
<evidence type="ECO:0000256" key="3">
    <source>
        <dbReference type="ARBA" id="ARBA00022571"/>
    </source>
</evidence>
<keyword evidence="3" id="KW-0055">Arginine biosynthesis</keyword>
<keyword evidence="7" id="KW-0808">Transferase</keyword>
<dbReference type="InterPro" id="IPR049704">
    <property type="entry name" value="Aminotrans_3_PPA_site"/>
</dbReference>
<evidence type="ECO:0000313" key="7">
    <source>
        <dbReference type="EMBL" id="QBK31414.1"/>
    </source>
</evidence>
<evidence type="ECO:0000256" key="4">
    <source>
        <dbReference type="ARBA" id="ARBA00022576"/>
    </source>
</evidence>
<comment type="cofactor">
    <cofactor evidence="1">
        <name>pyridoxal 5'-phosphate</name>
        <dbReference type="ChEBI" id="CHEBI:597326"/>
    </cofactor>
</comment>
<evidence type="ECO:0000256" key="6">
    <source>
        <dbReference type="RuleBase" id="RU003560"/>
    </source>
</evidence>
<dbReference type="Proteomes" id="UP000293719">
    <property type="component" value="Chromosome"/>
</dbReference>
<reference evidence="7 8" key="1">
    <citation type="journal article" date="2017" name="Int. J. Syst. Evol. Microbiol.">
        <title>Roseitalea porphyridii gen. nov., sp. nov., isolated from a red alga, and reclassification of Hoeflea suaedae Chung et al. 2013 as Pseudohoeflea suaedae gen. nov., comb. nov.</title>
        <authorList>
            <person name="Hyeon J.W."/>
            <person name="Jeong S.E."/>
            <person name="Baek K."/>
            <person name="Jeon C.O."/>
        </authorList>
    </citation>
    <scope>NUCLEOTIDE SEQUENCE [LARGE SCALE GENOMIC DNA]</scope>
    <source>
        <strain evidence="7 8">MA7-20</strain>
    </source>
</reference>
<dbReference type="CDD" id="cd00610">
    <property type="entry name" value="OAT_like"/>
    <property type="match status" value="1"/>
</dbReference>
<dbReference type="GO" id="GO:0006526">
    <property type="term" value="P:L-arginine biosynthetic process"/>
    <property type="evidence" value="ECO:0007669"/>
    <property type="project" value="UniProtKB-KW"/>
</dbReference>
<organism evidence="7 8">
    <name type="scientific">Roseitalea porphyridii</name>
    <dbReference type="NCBI Taxonomy" id="1852022"/>
    <lineage>
        <taxon>Bacteria</taxon>
        <taxon>Pseudomonadati</taxon>
        <taxon>Pseudomonadota</taxon>
        <taxon>Alphaproteobacteria</taxon>
        <taxon>Hyphomicrobiales</taxon>
        <taxon>Ahrensiaceae</taxon>
        <taxon>Roseitalea</taxon>
    </lineage>
</organism>
<evidence type="ECO:0000256" key="2">
    <source>
        <dbReference type="ARBA" id="ARBA00008954"/>
    </source>
</evidence>
<accession>A0A4P6V3Q2</accession>
<dbReference type="Gene3D" id="3.40.640.10">
    <property type="entry name" value="Type I PLP-dependent aspartate aminotransferase-like (Major domain)"/>
    <property type="match status" value="1"/>
</dbReference>
<protein>
    <submittedName>
        <fullName evidence="7">Aspartate aminotransferase family protein</fullName>
    </submittedName>
</protein>
<dbReference type="InterPro" id="IPR015422">
    <property type="entry name" value="PyrdxlP-dep_Trfase_small"/>
</dbReference>
<keyword evidence="5 6" id="KW-0663">Pyridoxal phosphate</keyword>
<dbReference type="AlphaFoldDB" id="A0A4P6V3Q2"/>
<keyword evidence="4 7" id="KW-0032">Aminotransferase</keyword>
<dbReference type="PANTHER" id="PTHR43094">
    <property type="entry name" value="AMINOTRANSFERASE"/>
    <property type="match status" value="1"/>
</dbReference>
<dbReference type="EMBL" id="CP036532">
    <property type="protein sequence ID" value="QBK31414.1"/>
    <property type="molecule type" value="Genomic_DNA"/>
</dbReference>
<dbReference type="OrthoDB" id="9801834at2"/>
<dbReference type="SUPFAM" id="SSF53383">
    <property type="entry name" value="PLP-dependent transferases"/>
    <property type="match status" value="1"/>
</dbReference>
<dbReference type="InterPro" id="IPR015421">
    <property type="entry name" value="PyrdxlP-dep_Trfase_major"/>
</dbReference>
<evidence type="ECO:0000256" key="1">
    <source>
        <dbReference type="ARBA" id="ARBA00001933"/>
    </source>
</evidence>
<dbReference type="InterPro" id="IPR005814">
    <property type="entry name" value="Aminotrans_3"/>
</dbReference>
<comment type="similarity">
    <text evidence="2 6">Belongs to the class-III pyridoxal-phosphate-dependent aminotransferase family.</text>
</comment>
<proteinExistence type="inferred from homology"/>
<sequence length="441" mass="46717">MASHVFGRGPAPLPVAARGEGCYIFDDAGRAYLDGSGGAAVSCLGHSDPDVRAAMHAQLDRIAFAHTGFFTSEPAEELAALLCAHAPEGIGKVYLLSGGSEAVEAAIKLARQYFLETGQPDRHRLIARRQSYHGNTLGALAAGGNAWRREKYAPLLVETHHIAPCFEYHFRGDDESAFDYGQRVANELDAEIERLGPETVMAFIAEPVVGATAGAVPAVEGYFRRIREICDRHGVLLILDEVMCGMGRTGTLFACEQDGIAPDIVTIAKGLGAGYAPIGAMLCSDTIHAAIASGSGSFQHGHTYHGHPLAAAAGRAVLGAILDRGLLDQVQTRGQTLSAALDARFGQHPPVGDIRGRGLFRGLELVEDRTTKQSFDPARRLHAKIKAAAMDEGLICYPAGGTVDGRNGDHVLLAPPFIISEDEIGMLVDRLARAVDTALAA</sequence>
<dbReference type="KEGG" id="rpod:E0E05_12860"/>
<dbReference type="GO" id="GO:0005829">
    <property type="term" value="C:cytosol"/>
    <property type="evidence" value="ECO:0007669"/>
    <property type="project" value="TreeGrafter"/>
</dbReference>
<dbReference type="GO" id="GO:0008483">
    <property type="term" value="F:transaminase activity"/>
    <property type="evidence" value="ECO:0007669"/>
    <property type="project" value="UniProtKB-KW"/>
</dbReference>
<dbReference type="GO" id="GO:0030170">
    <property type="term" value="F:pyridoxal phosphate binding"/>
    <property type="evidence" value="ECO:0007669"/>
    <property type="project" value="InterPro"/>
</dbReference>
<dbReference type="PANTHER" id="PTHR43094:SF1">
    <property type="entry name" value="AMINOTRANSFERASE CLASS-III"/>
    <property type="match status" value="1"/>
</dbReference>
<gene>
    <name evidence="7" type="ORF">E0E05_12860</name>
</gene>
<dbReference type="PROSITE" id="PS00600">
    <property type="entry name" value="AA_TRANSFER_CLASS_3"/>
    <property type="match status" value="1"/>
</dbReference>